<organism evidence="4 5">
    <name type="scientific">Paractinoplanes durhamensis</name>
    <dbReference type="NCBI Taxonomy" id="113563"/>
    <lineage>
        <taxon>Bacteria</taxon>
        <taxon>Bacillati</taxon>
        <taxon>Actinomycetota</taxon>
        <taxon>Actinomycetes</taxon>
        <taxon>Micromonosporales</taxon>
        <taxon>Micromonosporaceae</taxon>
        <taxon>Paractinoplanes</taxon>
    </lineage>
</organism>
<sequence length="182" mass="20024">MTATLRTGKDVDLFEVGALHFRSRADAYAHILSAEALESPSGDALGAWWSERWTWESDTHRLTVAEQDGRLAGFSYVGPSEVEGAAELYAIHVDPELVGSGIGKLLMVDALDRLAEIGDRAVLWVLEENTVARRFYDRGGWRPDGVTRVEPISGVPVPQLRYGRELTRPGDSHAARTLPLDV</sequence>
<evidence type="ECO:0000313" key="5">
    <source>
        <dbReference type="Proteomes" id="UP000637628"/>
    </source>
</evidence>
<evidence type="ECO:0000256" key="1">
    <source>
        <dbReference type="ARBA" id="ARBA00022679"/>
    </source>
</evidence>
<comment type="caution">
    <text evidence="4">The sequence shown here is derived from an EMBL/GenBank/DDBJ whole genome shotgun (WGS) entry which is preliminary data.</text>
</comment>
<dbReference type="Gene3D" id="3.40.630.30">
    <property type="match status" value="1"/>
</dbReference>
<dbReference type="RefSeq" id="WP_203735500.1">
    <property type="nucleotide sequence ID" value="NZ_BAAATX010000045.1"/>
</dbReference>
<keyword evidence="1" id="KW-0808">Transferase</keyword>
<dbReference type="Proteomes" id="UP000637628">
    <property type="component" value="Unassembled WGS sequence"/>
</dbReference>
<evidence type="ECO:0000259" key="3">
    <source>
        <dbReference type="PROSITE" id="PS51186"/>
    </source>
</evidence>
<proteinExistence type="predicted"/>
<reference evidence="4 5" key="1">
    <citation type="submission" date="2021-01" db="EMBL/GenBank/DDBJ databases">
        <title>Whole genome shotgun sequence of Actinoplanes durhamensis NBRC 14914.</title>
        <authorList>
            <person name="Komaki H."/>
            <person name="Tamura T."/>
        </authorList>
    </citation>
    <scope>NUCLEOTIDE SEQUENCE [LARGE SCALE GENOMIC DNA]</scope>
    <source>
        <strain evidence="4 5">NBRC 14914</strain>
    </source>
</reference>
<dbReference type="PANTHER" id="PTHR43877">
    <property type="entry name" value="AMINOALKYLPHOSPHONATE N-ACETYLTRANSFERASE-RELATED-RELATED"/>
    <property type="match status" value="1"/>
</dbReference>
<dbReference type="PROSITE" id="PS51186">
    <property type="entry name" value="GNAT"/>
    <property type="match status" value="1"/>
</dbReference>
<dbReference type="InterPro" id="IPR000182">
    <property type="entry name" value="GNAT_dom"/>
</dbReference>
<dbReference type="CDD" id="cd04301">
    <property type="entry name" value="NAT_SF"/>
    <property type="match status" value="1"/>
</dbReference>
<keyword evidence="5" id="KW-1185">Reference proteome</keyword>
<dbReference type="InterPro" id="IPR050832">
    <property type="entry name" value="Bact_Acetyltransf"/>
</dbReference>
<accession>A0ABQ3ZCY6</accession>
<dbReference type="SUPFAM" id="SSF55729">
    <property type="entry name" value="Acyl-CoA N-acyltransferases (Nat)"/>
    <property type="match status" value="1"/>
</dbReference>
<dbReference type="InterPro" id="IPR016181">
    <property type="entry name" value="Acyl_CoA_acyltransferase"/>
</dbReference>
<gene>
    <name evidence="4" type="ORF">Adu01nite_90150</name>
</gene>
<name>A0ABQ3ZCY6_9ACTN</name>
<protein>
    <submittedName>
        <fullName evidence="4">N-acetyltransferase</fullName>
    </submittedName>
</protein>
<evidence type="ECO:0000313" key="4">
    <source>
        <dbReference type="EMBL" id="GIE07665.1"/>
    </source>
</evidence>
<dbReference type="EMBL" id="BOML01000087">
    <property type="protein sequence ID" value="GIE07665.1"/>
    <property type="molecule type" value="Genomic_DNA"/>
</dbReference>
<keyword evidence="2" id="KW-0012">Acyltransferase</keyword>
<feature type="domain" description="N-acetyltransferase" evidence="3">
    <location>
        <begin position="3"/>
        <end position="167"/>
    </location>
</feature>
<dbReference type="Pfam" id="PF00583">
    <property type="entry name" value="Acetyltransf_1"/>
    <property type="match status" value="1"/>
</dbReference>
<evidence type="ECO:0000256" key="2">
    <source>
        <dbReference type="ARBA" id="ARBA00023315"/>
    </source>
</evidence>